<dbReference type="PROSITE" id="PS51419">
    <property type="entry name" value="RAB"/>
    <property type="match status" value="1"/>
</dbReference>
<protein>
    <recommendedName>
        <fullName evidence="2">small monomeric GTPase</fullName>
        <ecNumber evidence="2">3.6.5.2</ecNumber>
    </recommendedName>
</protein>
<dbReference type="Gene3D" id="3.40.50.300">
    <property type="entry name" value="P-loop containing nucleotide triphosphate hydrolases"/>
    <property type="match status" value="1"/>
</dbReference>
<feature type="region of interest" description="Disordered" evidence="5">
    <location>
        <begin position="222"/>
        <end position="249"/>
    </location>
</feature>
<gene>
    <name evidence="6" type="ORF">PoB_001659800</name>
</gene>
<dbReference type="EMBL" id="BLXT01001985">
    <property type="protein sequence ID" value="GFN90092.1"/>
    <property type="molecule type" value="Genomic_DNA"/>
</dbReference>
<keyword evidence="7" id="KW-1185">Reference proteome</keyword>
<dbReference type="PANTHER" id="PTHR45704">
    <property type="entry name" value="RAS-LIKE FAMILY MEMBER 11"/>
    <property type="match status" value="1"/>
</dbReference>
<proteinExistence type="inferred from homology"/>
<dbReference type="SMART" id="SM00173">
    <property type="entry name" value="RAS"/>
    <property type="match status" value="1"/>
</dbReference>
<dbReference type="InterPro" id="IPR027417">
    <property type="entry name" value="P-loop_NTPase"/>
</dbReference>
<dbReference type="GO" id="GO:0005525">
    <property type="term" value="F:GTP binding"/>
    <property type="evidence" value="ECO:0007669"/>
    <property type="project" value="InterPro"/>
</dbReference>
<dbReference type="InterPro" id="IPR001806">
    <property type="entry name" value="Small_GTPase"/>
</dbReference>
<dbReference type="SMART" id="SM00175">
    <property type="entry name" value="RAB"/>
    <property type="match status" value="1"/>
</dbReference>
<dbReference type="GO" id="GO:0003925">
    <property type="term" value="F:G protein activity"/>
    <property type="evidence" value="ECO:0007669"/>
    <property type="project" value="UniProtKB-EC"/>
</dbReference>
<dbReference type="AlphaFoldDB" id="A0AAV3Z5V8"/>
<keyword evidence="3" id="KW-0378">Hydrolase</keyword>
<reference evidence="6 7" key="1">
    <citation type="journal article" date="2021" name="Elife">
        <title>Chloroplast acquisition without the gene transfer in kleptoplastic sea slugs, Plakobranchus ocellatus.</title>
        <authorList>
            <person name="Maeda T."/>
            <person name="Takahashi S."/>
            <person name="Yoshida T."/>
            <person name="Shimamura S."/>
            <person name="Takaki Y."/>
            <person name="Nagai Y."/>
            <person name="Toyoda A."/>
            <person name="Suzuki Y."/>
            <person name="Arimoto A."/>
            <person name="Ishii H."/>
            <person name="Satoh N."/>
            <person name="Nishiyama T."/>
            <person name="Hasebe M."/>
            <person name="Maruyama T."/>
            <person name="Minagawa J."/>
            <person name="Obokata J."/>
            <person name="Shigenobu S."/>
        </authorList>
    </citation>
    <scope>NUCLEOTIDE SEQUENCE [LARGE SCALE GENOMIC DNA]</scope>
</reference>
<feature type="compositionally biased region" description="Basic and acidic residues" evidence="5">
    <location>
        <begin position="234"/>
        <end position="249"/>
    </location>
</feature>
<comment type="caution">
    <text evidence="6">The sequence shown here is derived from an EMBL/GenBank/DDBJ whole genome shotgun (WGS) entry which is preliminary data.</text>
</comment>
<evidence type="ECO:0000256" key="3">
    <source>
        <dbReference type="ARBA" id="ARBA00022801"/>
    </source>
</evidence>
<evidence type="ECO:0000256" key="4">
    <source>
        <dbReference type="ARBA" id="ARBA00048098"/>
    </source>
</evidence>
<evidence type="ECO:0000313" key="6">
    <source>
        <dbReference type="EMBL" id="GFN90092.1"/>
    </source>
</evidence>
<dbReference type="InterPro" id="IPR051065">
    <property type="entry name" value="Ras-related_GTPase"/>
</dbReference>
<name>A0AAV3Z5V8_9GAST</name>
<organism evidence="6 7">
    <name type="scientific">Plakobranchus ocellatus</name>
    <dbReference type="NCBI Taxonomy" id="259542"/>
    <lineage>
        <taxon>Eukaryota</taxon>
        <taxon>Metazoa</taxon>
        <taxon>Spiralia</taxon>
        <taxon>Lophotrochozoa</taxon>
        <taxon>Mollusca</taxon>
        <taxon>Gastropoda</taxon>
        <taxon>Heterobranchia</taxon>
        <taxon>Euthyneura</taxon>
        <taxon>Panpulmonata</taxon>
        <taxon>Sacoglossa</taxon>
        <taxon>Placobranchoidea</taxon>
        <taxon>Plakobranchidae</taxon>
        <taxon>Plakobranchus</taxon>
    </lineage>
</organism>
<comment type="catalytic activity">
    <reaction evidence="4">
        <text>GTP + H2O = GDP + phosphate + H(+)</text>
        <dbReference type="Rhea" id="RHEA:19669"/>
        <dbReference type="ChEBI" id="CHEBI:15377"/>
        <dbReference type="ChEBI" id="CHEBI:15378"/>
        <dbReference type="ChEBI" id="CHEBI:37565"/>
        <dbReference type="ChEBI" id="CHEBI:43474"/>
        <dbReference type="ChEBI" id="CHEBI:58189"/>
        <dbReference type="EC" id="3.6.5.2"/>
    </reaction>
</comment>
<dbReference type="SMART" id="SM00174">
    <property type="entry name" value="RHO"/>
    <property type="match status" value="1"/>
</dbReference>
<dbReference type="Proteomes" id="UP000735302">
    <property type="component" value="Unassembled WGS sequence"/>
</dbReference>
<comment type="similarity">
    <text evidence="1">Belongs to the small GTPase superfamily. Ras family.</text>
</comment>
<evidence type="ECO:0000313" key="7">
    <source>
        <dbReference type="Proteomes" id="UP000735302"/>
    </source>
</evidence>
<dbReference type="PRINTS" id="PR00449">
    <property type="entry name" value="RASTRNSFRMNG"/>
</dbReference>
<dbReference type="SUPFAM" id="SSF52540">
    <property type="entry name" value="P-loop containing nucleoside triphosphate hydrolases"/>
    <property type="match status" value="1"/>
</dbReference>
<dbReference type="EC" id="3.6.5.2" evidence="2"/>
<sequence length="249" mass="27235">MSAIRIVVLGDHRVGKSAVTVRFLTRRFIGEYSSDIDLLYRSSIKQEDQLVDVEVLDSCTRTGHDVCVDESRVGWADAFVVVYSILSRSSFSAAKSLIQAVNRLRPSAYVPIMLLANMTDLDHRREVMAAEGHQLAVEMGCQYFEVSAAEDVIGVTLAFRAFLREARLVQQQKSALLKRRRSSLATVSRRLGAMFGKKDSANGGFSGNGGAFSNGASVAGAAGTHTDVNGNRRSSLDPRDLRKHDHSTL</sequence>
<evidence type="ECO:0000256" key="2">
    <source>
        <dbReference type="ARBA" id="ARBA00011984"/>
    </source>
</evidence>
<evidence type="ECO:0000256" key="5">
    <source>
        <dbReference type="SAM" id="MobiDB-lite"/>
    </source>
</evidence>
<accession>A0AAV3Z5V8</accession>
<dbReference type="PROSITE" id="PS51421">
    <property type="entry name" value="RAS"/>
    <property type="match status" value="1"/>
</dbReference>
<evidence type="ECO:0000256" key="1">
    <source>
        <dbReference type="ARBA" id="ARBA00008344"/>
    </source>
</evidence>
<dbReference type="Pfam" id="PF00071">
    <property type="entry name" value="Ras"/>
    <property type="match status" value="1"/>
</dbReference>